<comment type="similarity">
    <text evidence="1">Belongs to the MinC family.</text>
</comment>
<evidence type="ECO:0000259" key="3">
    <source>
        <dbReference type="Pfam" id="PF22642"/>
    </source>
</evidence>
<dbReference type="EMBL" id="LPVJ01000008">
    <property type="protein sequence ID" value="KUO96979.1"/>
    <property type="molecule type" value="Genomic_DNA"/>
</dbReference>
<feature type="region of interest" description="Disordered" evidence="2">
    <location>
        <begin position="85"/>
        <end position="123"/>
    </location>
</feature>
<gene>
    <name evidence="4" type="ORF">ATW55_13050</name>
</gene>
<proteinExistence type="inferred from homology"/>
<keyword evidence="5" id="KW-1185">Reference proteome</keyword>
<feature type="domain" description="Septum site-determining protein MinC N-terminal" evidence="3">
    <location>
        <begin position="17"/>
        <end position="73"/>
    </location>
</feature>
<name>A0A124IWC7_9BACL</name>
<dbReference type="Pfam" id="PF22642">
    <property type="entry name" value="MinC_N_1"/>
    <property type="match status" value="1"/>
</dbReference>
<dbReference type="InterPro" id="IPR055219">
    <property type="entry name" value="MinC_N_1"/>
</dbReference>
<feature type="compositionally biased region" description="Basic residues" evidence="2">
    <location>
        <begin position="97"/>
        <end position="108"/>
    </location>
</feature>
<comment type="caution">
    <text evidence="4">The sequence shown here is derived from an EMBL/GenBank/DDBJ whole genome shotgun (WGS) entry which is preliminary data.</text>
</comment>
<dbReference type="AlphaFoldDB" id="A0A124IWC7"/>
<reference evidence="4 5" key="1">
    <citation type="submission" date="2015-12" db="EMBL/GenBank/DDBJ databases">
        <title>Draft genome sequence of Acidibacillus ferrooxidans ITV001, isolated from a chalcopyrite acid mine drainage site in Brazil.</title>
        <authorList>
            <person name="Dall'Agnol H."/>
            <person name="Nancucheo I."/>
            <person name="Johnson B."/>
            <person name="Oliveira R."/>
            <person name="Leite L."/>
            <person name="Pylro V."/>
            <person name="Nunes G.L."/>
            <person name="Tzotzos G."/>
            <person name="Fernandes G.R."/>
            <person name="Dutra J."/>
            <person name="Orellana S.C."/>
            <person name="Oliveira G."/>
        </authorList>
    </citation>
    <scope>NUCLEOTIDE SEQUENCE [LARGE SCALE GENOMIC DNA]</scope>
    <source>
        <strain evidence="5">ITV01</strain>
    </source>
</reference>
<evidence type="ECO:0000313" key="5">
    <source>
        <dbReference type="Proteomes" id="UP000053557"/>
    </source>
</evidence>
<dbReference type="Gene3D" id="3.30.160.540">
    <property type="match status" value="1"/>
</dbReference>
<protein>
    <recommendedName>
        <fullName evidence="3">Septum site-determining protein MinC N-terminal domain-containing protein</fullName>
    </recommendedName>
</protein>
<sequence>MSRFATRPSTTTIKETVSIKGIRNGLLFILRDDMPFRDVLSALEDTLRKDASQGEETSLLTAYVQLGNRRLSDVWKNFCRQDESQQMLPASDLQHGKRERHRRHRTAKKRDDAPQIKPAKRRT</sequence>
<evidence type="ECO:0000313" key="4">
    <source>
        <dbReference type="EMBL" id="KUO96979.1"/>
    </source>
</evidence>
<organism evidence="4 5">
    <name type="scientific">Ferroacidibacillus organovorans</name>
    <dbReference type="NCBI Taxonomy" id="1765683"/>
    <lineage>
        <taxon>Bacteria</taxon>
        <taxon>Bacillati</taxon>
        <taxon>Bacillota</taxon>
        <taxon>Bacilli</taxon>
        <taxon>Bacillales</taxon>
        <taxon>Alicyclobacillaceae</taxon>
        <taxon>Ferroacidibacillus</taxon>
    </lineage>
</organism>
<dbReference type="Proteomes" id="UP000053557">
    <property type="component" value="Unassembled WGS sequence"/>
</dbReference>
<evidence type="ECO:0000256" key="2">
    <source>
        <dbReference type="SAM" id="MobiDB-lite"/>
    </source>
</evidence>
<evidence type="ECO:0000256" key="1">
    <source>
        <dbReference type="ARBA" id="ARBA00006291"/>
    </source>
</evidence>
<accession>A0A124IWC7</accession>